<name>A0AA96WNS0_9CYAN</name>
<organism evidence="2">
    <name type="scientific">Leptolyngbya sp. NK1-12</name>
    <dbReference type="NCBI Taxonomy" id="2547451"/>
    <lineage>
        <taxon>Bacteria</taxon>
        <taxon>Bacillati</taxon>
        <taxon>Cyanobacteriota</taxon>
        <taxon>Cyanophyceae</taxon>
        <taxon>Leptolyngbyales</taxon>
        <taxon>Leptolyngbyaceae</taxon>
        <taxon>Leptolyngbya group</taxon>
        <taxon>Leptolyngbya</taxon>
    </lineage>
</organism>
<gene>
    <name evidence="2" type="ORF">HJG54_22425</name>
</gene>
<evidence type="ECO:0000256" key="1">
    <source>
        <dbReference type="SAM" id="MobiDB-lite"/>
    </source>
</evidence>
<dbReference type="PROSITE" id="PS51257">
    <property type="entry name" value="PROKAR_LIPOPROTEIN"/>
    <property type="match status" value="1"/>
</dbReference>
<dbReference type="RefSeq" id="WP_316431482.1">
    <property type="nucleotide sequence ID" value="NZ_CP053586.1"/>
</dbReference>
<reference evidence="2" key="1">
    <citation type="submission" date="2020-05" db="EMBL/GenBank/DDBJ databases">
        <authorList>
            <person name="Zhu T."/>
            <person name="Keshari N."/>
            <person name="Lu X."/>
        </authorList>
    </citation>
    <scope>NUCLEOTIDE SEQUENCE</scope>
    <source>
        <strain evidence="2">NK1-12</strain>
    </source>
</reference>
<sequence length="198" mass="21633">MVSRAWIVGLLGSGCLLGQELLNQELAAARPAAVFGPYIYQIRQELPPSYEMRLPAEVILTAGPGLDPEELIIKLLPSSNPGRLTVGLFTCERSPFPCLVGGFSVEANRSLSAQRELQRHQTQGNPITLAQGVRGYLREGPSLRPVSEFSSLMWEQGGMIYTISFLAAERENILTMGRSMANQPPLRSVQPPNSSPNE</sequence>
<protein>
    <submittedName>
        <fullName evidence="2">Uncharacterized protein</fullName>
    </submittedName>
</protein>
<evidence type="ECO:0000313" key="2">
    <source>
        <dbReference type="EMBL" id="WNZ25331.1"/>
    </source>
</evidence>
<dbReference type="AlphaFoldDB" id="A0AA96WNS0"/>
<proteinExistence type="predicted"/>
<feature type="region of interest" description="Disordered" evidence="1">
    <location>
        <begin position="178"/>
        <end position="198"/>
    </location>
</feature>
<dbReference type="EMBL" id="CP053586">
    <property type="protein sequence ID" value="WNZ25331.1"/>
    <property type="molecule type" value="Genomic_DNA"/>
</dbReference>
<accession>A0AA96WNS0</accession>